<organism evidence="2 3">
    <name type="scientific">Fusarium albosuccineum</name>
    <dbReference type="NCBI Taxonomy" id="1237068"/>
    <lineage>
        <taxon>Eukaryota</taxon>
        <taxon>Fungi</taxon>
        <taxon>Dikarya</taxon>
        <taxon>Ascomycota</taxon>
        <taxon>Pezizomycotina</taxon>
        <taxon>Sordariomycetes</taxon>
        <taxon>Hypocreomycetidae</taxon>
        <taxon>Hypocreales</taxon>
        <taxon>Nectriaceae</taxon>
        <taxon>Fusarium</taxon>
        <taxon>Fusarium decemcellulare species complex</taxon>
    </lineage>
</organism>
<proteinExistence type="predicted"/>
<keyword evidence="3" id="KW-1185">Reference proteome</keyword>
<dbReference type="PANTHER" id="PTHR47708:SF2">
    <property type="entry name" value="SI:CH73-132F6.5"/>
    <property type="match status" value="1"/>
</dbReference>
<evidence type="ECO:0000313" key="3">
    <source>
        <dbReference type="Proteomes" id="UP000554235"/>
    </source>
</evidence>
<evidence type="ECO:0000313" key="2">
    <source>
        <dbReference type="EMBL" id="KAF4458391.1"/>
    </source>
</evidence>
<dbReference type="PANTHER" id="PTHR47708">
    <property type="match status" value="1"/>
</dbReference>
<evidence type="ECO:0000259" key="1">
    <source>
        <dbReference type="Pfam" id="PF07287"/>
    </source>
</evidence>
<feature type="domain" description="Acyclic terpene utilisation N-terminal" evidence="1">
    <location>
        <begin position="1"/>
        <end position="202"/>
    </location>
</feature>
<feature type="non-terminal residue" evidence="2">
    <location>
        <position position="1"/>
    </location>
</feature>
<dbReference type="InterPro" id="IPR010839">
    <property type="entry name" value="AtuA_N"/>
</dbReference>
<comment type="caution">
    <text evidence="2">The sequence shown here is derived from an EMBL/GenBank/DDBJ whole genome shotgun (WGS) entry which is preliminary data.</text>
</comment>
<dbReference type="EMBL" id="JAADYS010002474">
    <property type="protein sequence ID" value="KAF4458391.1"/>
    <property type="molecule type" value="Genomic_DNA"/>
</dbReference>
<name>A0A8H4KX88_9HYPO</name>
<gene>
    <name evidence="2" type="ORF">FALBO_14876</name>
</gene>
<dbReference type="AlphaFoldDB" id="A0A8H4KX88"/>
<dbReference type="Pfam" id="PF07287">
    <property type="entry name" value="AtuA"/>
    <property type="match status" value="1"/>
</dbReference>
<dbReference type="OrthoDB" id="10265871at2759"/>
<protein>
    <submittedName>
        <fullName evidence="2">Pf07287 family</fullName>
    </submittedName>
</protein>
<sequence>KNIKIVTNAGGLDPVGLKDAIVARLEKHGVGDKLTVAAVSGDDLLSEKDSLMSNDQLEGFDPLNGDKKEEMFPTARNLLSLNAYLGAEPIAIALQQGANIVVTGRCVDSALVVGPLAFELGWDFDTNQQSLDGLASASLAGHIIECGCQATGGNYTDWKKSAFSPHGGWSNMGYPILTYNENNSFTISKPENTGGIVDCAAVCYLV</sequence>
<dbReference type="Proteomes" id="UP000554235">
    <property type="component" value="Unassembled WGS sequence"/>
</dbReference>
<accession>A0A8H4KX88</accession>
<reference evidence="2 3" key="1">
    <citation type="submission" date="2020-01" db="EMBL/GenBank/DDBJ databases">
        <title>Identification and distribution of gene clusters putatively required for synthesis of sphingolipid metabolism inhibitors in phylogenetically diverse species of the filamentous fungus Fusarium.</title>
        <authorList>
            <person name="Kim H.-S."/>
            <person name="Busman M."/>
            <person name="Brown D.W."/>
            <person name="Divon H."/>
            <person name="Uhlig S."/>
            <person name="Proctor R.H."/>
        </authorList>
    </citation>
    <scope>NUCLEOTIDE SEQUENCE [LARGE SCALE GENOMIC DNA]</scope>
    <source>
        <strain evidence="2 3">NRRL 20459</strain>
    </source>
</reference>